<reference evidence="16" key="2">
    <citation type="submission" date="2021-04" db="EMBL/GenBank/DDBJ databases">
        <authorList>
            <person name="Gilroy R."/>
        </authorList>
    </citation>
    <scope>NUCLEOTIDE SEQUENCE</scope>
    <source>
        <strain evidence="16">ChiSjej5B23-15282</strain>
    </source>
</reference>
<dbReference type="FunFam" id="2.70.70.10:FF:000001">
    <property type="entry name" value="PTS system glucose-specific IIA component"/>
    <property type="match status" value="1"/>
</dbReference>
<gene>
    <name evidence="16" type="ORF">H9981_02435</name>
</gene>
<dbReference type="InterPro" id="IPR011055">
    <property type="entry name" value="Dup_hybrid_motif"/>
</dbReference>
<dbReference type="GO" id="GO:0009401">
    <property type="term" value="P:phosphoenolpyruvate-dependent sugar phosphotransferase system"/>
    <property type="evidence" value="ECO:0007669"/>
    <property type="project" value="UniProtKB-KW"/>
</dbReference>
<dbReference type="Gene3D" id="3.30.1360.60">
    <property type="entry name" value="Glucose permease domain IIB"/>
    <property type="match status" value="1"/>
</dbReference>
<keyword evidence="2" id="KW-0813">Transport</keyword>
<dbReference type="GO" id="GO:0008982">
    <property type="term" value="F:protein-N(PI)-phosphohistidine-sugar phosphotransferase activity"/>
    <property type="evidence" value="ECO:0007669"/>
    <property type="project" value="InterPro"/>
</dbReference>
<dbReference type="Pfam" id="PF00358">
    <property type="entry name" value="PTS_EIIA_1"/>
    <property type="match status" value="1"/>
</dbReference>
<evidence type="ECO:0000256" key="9">
    <source>
        <dbReference type="ARBA" id="ARBA00022989"/>
    </source>
</evidence>
<dbReference type="InterPro" id="IPR003352">
    <property type="entry name" value="PTS_EIIC"/>
</dbReference>
<dbReference type="InterPro" id="IPR001127">
    <property type="entry name" value="PTS_EIIA_1_perm"/>
</dbReference>
<evidence type="ECO:0000256" key="3">
    <source>
        <dbReference type="ARBA" id="ARBA00022475"/>
    </source>
</evidence>
<name>A0A9D1VVX6_9FIRM</name>
<sequence length="655" mass="68744">MDYRKTAQEILDQVGGSKNIVSAAHCATRLRLVIADNSKADKGAIENIDGVKGVFEASGQLQIILGTGTVNKVFDEFIAIAGITASSKAEAKEAAAQKQNVFMRAIKLLGDIFVPIIPAIVASGFLMGIMNSLDFMINNGFISMDTSSSIYVFANLFSNTAYTFLQILIAFSAAKAFGANPYLGAVIGMIMINPALQNAYTVATEGVQQTQSVFFGLYDIDMVGYQGHVIPVVIAVWLLSVIEKKLHKIVPEVLDLFVTPLVSVFVTGYLTLSIIGPVFVWAENAILGGIQWLLTLPLGIGSLIMGGLYAPTVVTGIHQMYTAIDIGQIAQYGVTYWLPLASAANVAQGAAALAVALKSRDKKIKSLALPSSLSAFMGITEPAIFGVNLRFFKPFIAGCIGGGCGALYASLVHLGAKGTGVTGIFGILLCLEQPVQYAIEMAISVGVAFVISFIIYKDQKPKAETAGIEAKASAGAAAAETAGAEKETGAAAHAEEAAAQITEETVKSPVRGRILPLSEVSDETFSSEMLGTTVAVEPEDGRVVSPCDGEVINVFDTGHAVCIATKSGGELLIHIGVDTVKLGGKGFTKKVSDGQQVRAGDVLIEADLDTIRAEGYPAATMVILTNADEYSEVEKAAPGAVGTDDPVMTLKKQSH</sequence>
<evidence type="ECO:0000256" key="5">
    <source>
        <dbReference type="ARBA" id="ARBA00022679"/>
    </source>
</evidence>
<dbReference type="SUPFAM" id="SSF55604">
    <property type="entry name" value="Glucose permease domain IIB"/>
    <property type="match status" value="1"/>
</dbReference>
<dbReference type="InterPro" id="IPR050558">
    <property type="entry name" value="PTS_Sugar-Specific_Components"/>
</dbReference>
<evidence type="ECO:0000256" key="11">
    <source>
        <dbReference type="PROSITE-ProRule" id="PRU00421"/>
    </source>
</evidence>
<keyword evidence="10 12" id="KW-0472">Membrane</keyword>
<dbReference type="InterPro" id="IPR018113">
    <property type="entry name" value="PTrfase_EIIB_Cys"/>
</dbReference>
<organism evidence="16 17">
    <name type="scientific">Candidatus Mediterraneibacter caccavium</name>
    <dbReference type="NCBI Taxonomy" id="2838661"/>
    <lineage>
        <taxon>Bacteria</taxon>
        <taxon>Bacillati</taxon>
        <taxon>Bacillota</taxon>
        <taxon>Clostridia</taxon>
        <taxon>Lachnospirales</taxon>
        <taxon>Lachnospiraceae</taxon>
        <taxon>Mediterraneibacter</taxon>
    </lineage>
</organism>
<evidence type="ECO:0000256" key="6">
    <source>
        <dbReference type="ARBA" id="ARBA00022683"/>
    </source>
</evidence>
<dbReference type="PROSITE" id="PS51103">
    <property type="entry name" value="PTS_EIIC_TYPE_1"/>
    <property type="match status" value="1"/>
</dbReference>
<keyword evidence="8" id="KW-0418">Kinase</keyword>
<keyword evidence="9 12" id="KW-1133">Transmembrane helix</keyword>
<evidence type="ECO:0000256" key="8">
    <source>
        <dbReference type="ARBA" id="ARBA00022777"/>
    </source>
</evidence>
<dbReference type="FunFam" id="3.30.1360.60:FF:000001">
    <property type="entry name" value="PTS system glucose-specific IIBC component PtsG"/>
    <property type="match status" value="1"/>
</dbReference>
<dbReference type="Proteomes" id="UP000824243">
    <property type="component" value="Unassembled WGS sequence"/>
</dbReference>
<dbReference type="InterPro" id="IPR001996">
    <property type="entry name" value="PTS_IIB_1"/>
</dbReference>
<dbReference type="PROSITE" id="PS51098">
    <property type="entry name" value="PTS_EIIB_TYPE_1"/>
    <property type="match status" value="1"/>
</dbReference>
<keyword evidence="3" id="KW-1003">Cell membrane</keyword>
<evidence type="ECO:0000256" key="10">
    <source>
        <dbReference type="ARBA" id="ARBA00023136"/>
    </source>
</evidence>
<evidence type="ECO:0000256" key="7">
    <source>
        <dbReference type="ARBA" id="ARBA00022692"/>
    </source>
</evidence>
<comment type="caution">
    <text evidence="16">The sequence shown here is derived from an EMBL/GenBank/DDBJ whole genome shotgun (WGS) entry which is preliminary data.</text>
</comment>
<feature type="domain" description="PTS EIIA type-1" evidence="13">
    <location>
        <begin position="522"/>
        <end position="626"/>
    </location>
</feature>
<evidence type="ECO:0000256" key="2">
    <source>
        <dbReference type="ARBA" id="ARBA00022448"/>
    </source>
</evidence>
<dbReference type="AlphaFoldDB" id="A0A9D1VVX6"/>
<dbReference type="SUPFAM" id="SSF51261">
    <property type="entry name" value="Duplicated hybrid motif"/>
    <property type="match status" value="1"/>
</dbReference>
<dbReference type="PROSITE" id="PS01035">
    <property type="entry name" value="PTS_EIIB_TYPE_1_CYS"/>
    <property type="match status" value="1"/>
</dbReference>
<evidence type="ECO:0000259" key="14">
    <source>
        <dbReference type="PROSITE" id="PS51098"/>
    </source>
</evidence>
<comment type="subcellular location">
    <subcellularLocation>
        <location evidence="1">Cell membrane</location>
        <topology evidence="1">Multi-pass membrane protein</topology>
    </subcellularLocation>
</comment>
<feature type="transmembrane region" description="Helical" evidence="12">
    <location>
        <begin position="108"/>
        <end position="130"/>
    </location>
</feature>
<dbReference type="NCBIfam" id="TIGR00830">
    <property type="entry name" value="PTBA"/>
    <property type="match status" value="1"/>
</dbReference>
<feature type="transmembrane region" description="Helical" evidence="12">
    <location>
        <begin position="286"/>
        <end position="310"/>
    </location>
</feature>
<keyword evidence="6" id="KW-0598">Phosphotransferase system</keyword>
<evidence type="ECO:0000256" key="1">
    <source>
        <dbReference type="ARBA" id="ARBA00004651"/>
    </source>
</evidence>
<dbReference type="Gene3D" id="2.70.70.10">
    <property type="entry name" value="Glucose Permease (Domain IIA)"/>
    <property type="match status" value="1"/>
</dbReference>
<feature type="transmembrane region" description="Helical" evidence="12">
    <location>
        <begin position="183"/>
        <end position="203"/>
    </location>
</feature>
<dbReference type="InterPro" id="IPR036878">
    <property type="entry name" value="Glu_permease_IIB"/>
</dbReference>
<dbReference type="NCBIfam" id="TIGR00826">
    <property type="entry name" value="EIIB_glc"/>
    <property type="match status" value="1"/>
</dbReference>
<dbReference type="CDD" id="cd00212">
    <property type="entry name" value="PTS_IIB_glc"/>
    <property type="match status" value="1"/>
</dbReference>
<dbReference type="PANTHER" id="PTHR30175">
    <property type="entry name" value="PHOSPHOTRANSFERASE SYSTEM TRANSPORT PROTEIN"/>
    <property type="match status" value="1"/>
</dbReference>
<feature type="active site" description="Phosphocysteine intermediate; for EIIB activity" evidence="11">
    <location>
        <position position="26"/>
    </location>
</feature>
<dbReference type="PROSITE" id="PS51093">
    <property type="entry name" value="PTS_EIIA_TYPE_1"/>
    <property type="match status" value="1"/>
</dbReference>
<feature type="transmembrane region" description="Helical" evidence="12">
    <location>
        <begin position="395"/>
        <end position="416"/>
    </location>
</feature>
<keyword evidence="5" id="KW-0808">Transferase</keyword>
<feature type="transmembrane region" description="Helical" evidence="12">
    <location>
        <begin position="150"/>
        <end position="171"/>
    </location>
</feature>
<evidence type="ECO:0000256" key="12">
    <source>
        <dbReference type="SAM" id="Phobius"/>
    </source>
</evidence>
<feature type="transmembrane region" description="Helical" evidence="12">
    <location>
        <begin position="367"/>
        <end position="389"/>
    </location>
</feature>
<feature type="transmembrane region" description="Helical" evidence="12">
    <location>
        <begin position="223"/>
        <end position="242"/>
    </location>
</feature>
<evidence type="ECO:0000256" key="4">
    <source>
        <dbReference type="ARBA" id="ARBA00022597"/>
    </source>
</evidence>
<keyword evidence="7 12" id="KW-0812">Transmembrane</keyword>
<feature type="domain" description="PTS EIIB type-1" evidence="14">
    <location>
        <begin position="4"/>
        <end position="87"/>
    </location>
</feature>
<dbReference type="GO" id="GO:0016301">
    <property type="term" value="F:kinase activity"/>
    <property type="evidence" value="ECO:0007669"/>
    <property type="project" value="UniProtKB-KW"/>
</dbReference>
<evidence type="ECO:0000259" key="13">
    <source>
        <dbReference type="PROSITE" id="PS51093"/>
    </source>
</evidence>
<evidence type="ECO:0000259" key="15">
    <source>
        <dbReference type="PROSITE" id="PS51103"/>
    </source>
</evidence>
<dbReference type="GO" id="GO:0090589">
    <property type="term" value="F:protein-phosphocysteine-trehalose phosphotransferase system transporter activity"/>
    <property type="evidence" value="ECO:0007669"/>
    <property type="project" value="TreeGrafter"/>
</dbReference>
<dbReference type="InterPro" id="IPR013013">
    <property type="entry name" value="PTS_EIIC_1"/>
</dbReference>
<dbReference type="Pfam" id="PF00367">
    <property type="entry name" value="PTS_EIIB"/>
    <property type="match status" value="1"/>
</dbReference>
<dbReference type="PANTHER" id="PTHR30175:SF7">
    <property type="entry name" value="NEGATIVE REGULATOR OF SACY ACTIVITY"/>
    <property type="match status" value="1"/>
</dbReference>
<feature type="transmembrane region" description="Helical" evidence="12">
    <location>
        <begin position="437"/>
        <end position="456"/>
    </location>
</feature>
<reference evidence="16" key="1">
    <citation type="journal article" date="2021" name="PeerJ">
        <title>Extensive microbial diversity within the chicken gut microbiome revealed by metagenomics and culture.</title>
        <authorList>
            <person name="Gilroy R."/>
            <person name="Ravi A."/>
            <person name="Getino M."/>
            <person name="Pursley I."/>
            <person name="Horton D.L."/>
            <person name="Alikhan N.F."/>
            <person name="Baker D."/>
            <person name="Gharbi K."/>
            <person name="Hall N."/>
            <person name="Watson M."/>
            <person name="Adriaenssens E.M."/>
            <person name="Foster-Nyarko E."/>
            <person name="Jarju S."/>
            <person name="Secka A."/>
            <person name="Antonio M."/>
            <person name="Oren A."/>
            <person name="Chaudhuri R.R."/>
            <person name="La Ragione R."/>
            <person name="Hildebrand F."/>
            <person name="Pallen M.J."/>
        </authorList>
    </citation>
    <scope>NUCLEOTIDE SEQUENCE</scope>
    <source>
        <strain evidence="16">ChiSjej5B23-15282</strain>
    </source>
</reference>
<feature type="domain" description="PTS EIIC type-1" evidence="15">
    <location>
        <begin position="120"/>
        <end position="471"/>
    </location>
</feature>
<dbReference type="EMBL" id="DXFA01000044">
    <property type="protein sequence ID" value="HIX47866.1"/>
    <property type="molecule type" value="Genomic_DNA"/>
</dbReference>
<proteinExistence type="predicted"/>
<evidence type="ECO:0000313" key="16">
    <source>
        <dbReference type="EMBL" id="HIX47866.1"/>
    </source>
</evidence>
<dbReference type="PROSITE" id="PS00371">
    <property type="entry name" value="PTS_EIIA_TYPE_1_HIS"/>
    <property type="match status" value="1"/>
</dbReference>
<evidence type="ECO:0000313" key="17">
    <source>
        <dbReference type="Proteomes" id="UP000824243"/>
    </source>
</evidence>
<accession>A0A9D1VVX6</accession>
<dbReference type="GO" id="GO:0015771">
    <property type="term" value="P:trehalose transport"/>
    <property type="evidence" value="ECO:0007669"/>
    <property type="project" value="TreeGrafter"/>
</dbReference>
<feature type="transmembrane region" description="Helical" evidence="12">
    <location>
        <begin position="254"/>
        <end position="280"/>
    </location>
</feature>
<keyword evidence="4" id="KW-0762">Sugar transport</keyword>
<protein>
    <submittedName>
        <fullName evidence="16">Glucose PTS transporter subunit IIA</fullName>
    </submittedName>
</protein>
<dbReference type="Pfam" id="PF02378">
    <property type="entry name" value="PTS_EIIC"/>
    <property type="match status" value="1"/>
</dbReference>
<dbReference type="GO" id="GO:0005886">
    <property type="term" value="C:plasma membrane"/>
    <property type="evidence" value="ECO:0007669"/>
    <property type="project" value="UniProtKB-SubCell"/>
</dbReference>